<keyword evidence="3" id="KW-1185">Reference proteome</keyword>
<evidence type="ECO:0000256" key="1">
    <source>
        <dbReference type="SAM" id="SignalP"/>
    </source>
</evidence>
<feature type="signal peptide" evidence="1">
    <location>
        <begin position="1"/>
        <end position="26"/>
    </location>
</feature>
<accession>A0AAW1QQ18</accession>
<proteinExistence type="predicted"/>
<dbReference type="Proteomes" id="UP001489004">
    <property type="component" value="Unassembled WGS sequence"/>
</dbReference>
<feature type="chain" id="PRO_5043553519" evidence="1">
    <location>
        <begin position="27"/>
        <end position="198"/>
    </location>
</feature>
<comment type="caution">
    <text evidence="2">The sequence shown here is derived from an EMBL/GenBank/DDBJ whole genome shotgun (WGS) entry which is preliminary data.</text>
</comment>
<organism evidence="2 3">
    <name type="scientific">[Myrmecia] bisecta</name>
    <dbReference type="NCBI Taxonomy" id="41462"/>
    <lineage>
        <taxon>Eukaryota</taxon>
        <taxon>Viridiplantae</taxon>
        <taxon>Chlorophyta</taxon>
        <taxon>core chlorophytes</taxon>
        <taxon>Trebouxiophyceae</taxon>
        <taxon>Trebouxiales</taxon>
        <taxon>Trebouxiaceae</taxon>
        <taxon>Myrmecia</taxon>
    </lineage>
</organism>
<protein>
    <submittedName>
        <fullName evidence="2">Uncharacterized protein</fullName>
    </submittedName>
</protein>
<name>A0AAW1QQ18_9CHLO</name>
<sequence length="198" mass="21240">MRTKQDAMLARTSILIVLLTVGTATSNQLTVEAFAGVKLQHRARSPAVADKPVDKQCVRDNRSVCASTLIQQCRSGKSLATFNEVLTCDVLITAAAVKEFGSASRLVQACNDGPPYDAFVDANVGCGCPIYSDALCIDRTWDDLIASQLDNSLYVYDFCVEGGYPITTLYYTPPVTYDAHAGDYIGAKIVDAAGRVLG</sequence>
<evidence type="ECO:0000313" key="2">
    <source>
        <dbReference type="EMBL" id="KAK9823544.1"/>
    </source>
</evidence>
<keyword evidence="1" id="KW-0732">Signal</keyword>
<evidence type="ECO:0000313" key="3">
    <source>
        <dbReference type="Proteomes" id="UP001489004"/>
    </source>
</evidence>
<gene>
    <name evidence="2" type="ORF">WJX72_003592</name>
</gene>
<dbReference type="AlphaFoldDB" id="A0AAW1QQ18"/>
<reference evidence="2 3" key="1">
    <citation type="journal article" date="2024" name="Nat. Commun.">
        <title>Phylogenomics reveals the evolutionary origins of lichenization in chlorophyte algae.</title>
        <authorList>
            <person name="Puginier C."/>
            <person name="Libourel C."/>
            <person name="Otte J."/>
            <person name="Skaloud P."/>
            <person name="Haon M."/>
            <person name="Grisel S."/>
            <person name="Petersen M."/>
            <person name="Berrin J.G."/>
            <person name="Delaux P.M."/>
            <person name="Dal Grande F."/>
            <person name="Keller J."/>
        </authorList>
    </citation>
    <scope>NUCLEOTIDE SEQUENCE [LARGE SCALE GENOMIC DNA]</scope>
    <source>
        <strain evidence="2 3">SAG 2043</strain>
    </source>
</reference>
<dbReference type="EMBL" id="JALJOR010000002">
    <property type="protein sequence ID" value="KAK9823544.1"/>
    <property type="molecule type" value="Genomic_DNA"/>
</dbReference>